<evidence type="ECO:0000256" key="1">
    <source>
        <dbReference type="ARBA" id="ARBA00009601"/>
    </source>
</evidence>
<gene>
    <name evidence="11" type="ORF">ODALV1_LOCUS10317</name>
</gene>
<dbReference type="Gene3D" id="3.30.1490.220">
    <property type="match status" value="1"/>
</dbReference>
<reference evidence="11 12" key="1">
    <citation type="submission" date="2024-08" db="EMBL/GenBank/DDBJ databases">
        <authorList>
            <person name="Cucini C."/>
            <person name="Frati F."/>
        </authorList>
    </citation>
    <scope>NUCLEOTIDE SEQUENCE [LARGE SCALE GENOMIC DNA]</scope>
</reference>
<keyword evidence="5 8" id="KW-0418">Kinase</keyword>
<comment type="similarity">
    <text evidence="1 8">Belongs to the ITPK1 family.</text>
</comment>
<evidence type="ECO:0000313" key="12">
    <source>
        <dbReference type="Proteomes" id="UP001642540"/>
    </source>
</evidence>
<sequence length="298" mass="33384">MPGSQKRLGYWLSQKKCKKLSFSGIEDALRERNIEPVKIDLEMPLDKQGPFNGILHKLTDFIAKAEREDEEGLKVLQYFESYIQDNPSLLVLDSIECLRTLINRYKTYCIINKCQLLNEETAVFIPAFVELQSNDYETNVRLFRLSKVNFPAVCKPVIAHGCSAHQMTLIFNESGLKEAVYPCVIQSFVNHNAVLYKLFALGQKYTTVLRPSIKNFHNSEGLAPIHFDGGEISKHNSSSRLAVQDESEVNGHLCEAPCPKILNRIVQAINESIGLGLFGVDVIVEAATGRVAIVDVNA</sequence>
<keyword evidence="7 8" id="KW-0460">Magnesium</keyword>
<organism evidence="11 12">
    <name type="scientific">Orchesella dallaii</name>
    <dbReference type="NCBI Taxonomy" id="48710"/>
    <lineage>
        <taxon>Eukaryota</taxon>
        <taxon>Metazoa</taxon>
        <taxon>Ecdysozoa</taxon>
        <taxon>Arthropoda</taxon>
        <taxon>Hexapoda</taxon>
        <taxon>Collembola</taxon>
        <taxon>Entomobryomorpha</taxon>
        <taxon>Entomobryoidea</taxon>
        <taxon>Orchesellidae</taxon>
        <taxon>Orchesellinae</taxon>
        <taxon>Orchesella</taxon>
    </lineage>
</organism>
<accession>A0ABP1QES1</accession>
<comment type="caution">
    <text evidence="11">The sequence shown here is derived from an EMBL/GenBank/DDBJ whole genome shotgun (WGS) entry which is preliminary data.</text>
</comment>
<dbReference type="InterPro" id="IPR041429">
    <property type="entry name" value="ITPK1_N"/>
</dbReference>
<dbReference type="EMBL" id="CAXLJM020000032">
    <property type="protein sequence ID" value="CAL8099700.1"/>
    <property type="molecule type" value="Genomic_DNA"/>
</dbReference>
<proteinExistence type="inferred from homology"/>
<evidence type="ECO:0000256" key="8">
    <source>
        <dbReference type="PIRNR" id="PIRNR038186"/>
    </source>
</evidence>
<keyword evidence="3 8" id="KW-0479">Metal-binding</keyword>
<keyword evidence="12" id="KW-1185">Reference proteome</keyword>
<comment type="catalytic activity">
    <reaction evidence="8">
        <text>1D-myo-inositol 3,4,5,6-tetrakisphosphate + ATP = 1D-myo-inositol 1,3,4,5,6-pentakisphosphate + ADP + H(+)</text>
        <dbReference type="Rhea" id="RHEA:12452"/>
        <dbReference type="ChEBI" id="CHEBI:15378"/>
        <dbReference type="ChEBI" id="CHEBI:30616"/>
        <dbReference type="ChEBI" id="CHEBI:57539"/>
        <dbReference type="ChEBI" id="CHEBI:57733"/>
        <dbReference type="ChEBI" id="CHEBI:456216"/>
        <dbReference type="EC" id="2.7.1.134"/>
    </reaction>
</comment>
<evidence type="ECO:0000259" key="10">
    <source>
        <dbReference type="Pfam" id="PF17927"/>
    </source>
</evidence>
<dbReference type="InterPro" id="IPR040464">
    <property type="entry name" value="InsP(3)kin_ATP-grasp"/>
</dbReference>
<evidence type="ECO:0000256" key="3">
    <source>
        <dbReference type="ARBA" id="ARBA00022723"/>
    </source>
</evidence>
<dbReference type="Pfam" id="PF17927">
    <property type="entry name" value="Ins134_P3_kin_N"/>
    <property type="match status" value="1"/>
</dbReference>
<dbReference type="Proteomes" id="UP001642540">
    <property type="component" value="Unassembled WGS sequence"/>
</dbReference>
<comment type="function">
    <text evidence="8">Kinase that can phosphorylate various inositol polyphosphate such as Ins(3,4,5,6)P4 or Ins(1,3,4)P3.</text>
</comment>
<evidence type="ECO:0000259" key="9">
    <source>
        <dbReference type="Pfam" id="PF05770"/>
    </source>
</evidence>
<feature type="domain" description="Inositol-tetrakisphosphate 1-kinase N-terminal" evidence="10">
    <location>
        <begin position="8"/>
        <end position="96"/>
    </location>
</feature>
<dbReference type="PIRSF" id="PIRSF038186">
    <property type="entry name" value="ITPK"/>
    <property type="match status" value="1"/>
</dbReference>
<keyword evidence="4 8" id="KW-0547">Nucleotide-binding</keyword>
<feature type="domain" description="Inositol 1,3,4-trisphosphate 5/6-kinase ATP-grasp" evidence="9">
    <location>
        <begin position="119"/>
        <end position="298"/>
    </location>
</feature>
<dbReference type="EC" id="2.7.1.134" evidence="8"/>
<evidence type="ECO:0000313" key="11">
    <source>
        <dbReference type="EMBL" id="CAL8099700.1"/>
    </source>
</evidence>
<evidence type="ECO:0000256" key="5">
    <source>
        <dbReference type="ARBA" id="ARBA00022777"/>
    </source>
</evidence>
<dbReference type="Gene3D" id="3.40.50.11370">
    <property type="match status" value="1"/>
</dbReference>
<comment type="cofactor">
    <cofactor evidence="8">
        <name>Mg(2+)</name>
        <dbReference type="ChEBI" id="CHEBI:18420"/>
    </cofactor>
    <text evidence="8">Binds 2 magnesium ions per subunit.</text>
</comment>
<dbReference type="PANTHER" id="PTHR14217:SF1">
    <property type="entry name" value="INOSITOL-TETRAKISPHOSPHATE 1-KINASE"/>
    <property type="match status" value="1"/>
</dbReference>
<keyword evidence="2 8" id="KW-0808">Transferase</keyword>
<name>A0ABP1QES1_9HEXA</name>
<evidence type="ECO:0000256" key="6">
    <source>
        <dbReference type="ARBA" id="ARBA00022840"/>
    </source>
</evidence>
<evidence type="ECO:0000256" key="2">
    <source>
        <dbReference type="ARBA" id="ARBA00022679"/>
    </source>
</evidence>
<dbReference type="SUPFAM" id="SSF56059">
    <property type="entry name" value="Glutathione synthetase ATP-binding domain-like"/>
    <property type="match status" value="1"/>
</dbReference>
<evidence type="ECO:0000256" key="7">
    <source>
        <dbReference type="ARBA" id="ARBA00022842"/>
    </source>
</evidence>
<dbReference type="InterPro" id="IPR008656">
    <property type="entry name" value="Inositol_tetrakis-P_1-kinase"/>
</dbReference>
<dbReference type="Pfam" id="PF05770">
    <property type="entry name" value="Ins134_P3_kin"/>
    <property type="match status" value="1"/>
</dbReference>
<keyword evidence="6 8" id="KW-0067">ATP-binding</keyword>
<dbReference type="PANTHER" id="PTHR14217">
    <property type="entry name" value="INOSITOL-TETRAKISPHOSPHATE 1-KINASE"/>
    <property type="match status" value="1"/>
</dbReference>
<comment type="subunit">
    <text evidence="8">Monomer.</text>
</comment>
<protein>
    <recommendedName>
        <fullName evidence="8">Inositol-tetrakisphosphate 1-kinase</fullName>
        <ecNumber evidence="8">2.7.1.134</ecNumber>
    </recommendedName>
</protein>
<evidence type="ECO:0000256" key="4">
    <source>
        <dbReference type="ARBA" id="ARBA00022741"/>
    </source>
</evidence>